<keyword evidence="6" id="KW-0464">Manganese</keyword>
<dbReference type="EMBL" id="MHUZ01000006">
    <property type="protein sequence ID" value="OHA86228.1"/>
    <property type="molecule type" value="Genomic_DNA"/>
</dbReference>
<dbReference type="Gene3D" id="3.40.50.20">
    <property type="match status" value="1"/>
</dbReference>
<comment type="similarity">
    <text evidence="1 4">Belongs to the D-alanine--D-alanine ligase family.</text>
</comment>
<comment type="subcellular location">
    <subcellularLocation>
        <location evidence="4">Cytoplasm</location>
    </subcellularLocation>
</comment>
<reference evidence="9 10" key="1">
    <citation type="journal article" date="2016" name="Nat. Commun.">
        <title>Thousands of microbial genomes shed light on interconnected biogeochemical processes in an aquifer system.</title>
        <authorList>
            <person name="Anantharaman K."/>
            <person name="Brown C.T."/>
            <person name="Hug L.A."/>
            <person name="Sharon I."/>
            <person name="Castelle C.J."/>
            <person name="Probst A.J."/>
            <person name="Thomas B.C."/>
            <person name="Singh A."/>
            <person name="Wilkins M.J."/>
            <person name="Karaoz U."/>
            <person name="Brodie E.L."/>
            <person name="Williams K.H."/>
            <person name="Hubbard S.S."/>
            <person name="Banfield J.F."/>
        </authorList>
    </citation>
    <scope>NUCLEOTIDE SEQUENCE [LARGE SCALE GENOMIC DNA]</scope>
</reference>
<dbReference type="InterPro" id="IPR005905">
    <property type="entry name" value="D_ala_D_ala"/>
</dbReference>
<dbReference type="Proteomes" id="UP000178168">
    <property type="component" value="Unassembled WGS sequence"/>
</dbReference>
<dbReference type="PANTHER" id="PTHR23132:SF23">
    <property type="entry name" value="D-ALANINE--D-ALANINE LIGASE B"/>
    <property type="match status" value="1"/>
</dbReference>
<dbReference type="Gene3D" id="3.30.1490.20">
    <property type="entry name" value="ATP-grasp fold, A domain"/>
    <property type="match status" value="1"/>
</dbReference>
<dbReference type="InterPro" id="IPR011127">
    <property type="entry name" value="Dala_Dala_lig_N"/>
</dbReference>
<dbReference type="UniPathway" id="UPA00219"/>
<protein>
    <recommendedName>
        <fullName evidence="4">D-alanine--D-alanine ligase</fullName>
        <ecNumber evidence="4">6.3.2.4</ecNumber>
    </recommendedName>
    <alternativeName>
        <fullName evidence="4">D-Ala-D-Ala ligase</fullName>
    </alternativeName>
    <alternativeName>
        <fullName evidence="4">D-alanylalanine synthetase</fullName>
    </alternativeName>
</protein>
<dbReference type="InterPro" id="IPR013815">
    <property type="entry name" value="ATP_grasp_subdomain_1"/>
</dbReference>
<feature type="active site" evidence="5">
    <location>
        <position position="156"/>
    </location>
</feature>
<dbReference type="HAMAP" id="MF_00047">
    <property type="entry name" value="Dala_Dala_lig"/>
    <property type="match status" value="1"/>
</dbReference>
<proteinExistence type="inferred from homology"/>
<dbReference type="EC" id="6.3.2.4" evidence="4"/>
<comment type="cofactor">
    <cofactor evidence="6">
        <name>Mg(2+)</name>
        <dbReference type="ChEBI" id="CHEBI:18420"/>
    </cofactor>
    <cofactor evidence="6">
        <name>Mn(2+)</name>
        <dbReference type="ChEBI" id="CHEBI:29035"/>
    </cofactor>
    <text evidence="6">Binds 2 magnesium or manganese ions per subunit.</text>
</comment>
<keyword evidence="4" id="KW-0133">Cell shape</keyword>
<dbReference type="GO" id="GO:0008716">
    <property type="term" value="F:D-alanine-D-alanine ligase activity"/>
    <property type="evidence" value="ECO:0007669"/>
    <property type="project" value="UniProtKB-UniRule"/>
</dbReference>
<organism evidence="9 10">
    <name type="scientific">Candidatus Yonathbacteria bacterium RIFOXYD1_FULL_52_36</name>
    <dbReference type="NCBI Taxonomy" id="1802730"/>
    <lineage>
        <taxon>Bacteria</taxon>
        <taxon>Candidatus Yonathiibacteriota</taxon>
    </lineage>
</organism>
<accession>A0A1G2SNF4</accession>
<feature type="binding site" evidence="6">
    <location>
        <position position="279"/>
    </location>
    <ligand>
        <name>Mg(2+)</name>
        <dbReference type="ChEBI" id="CHEBI:18420"/>
        <label>1</label>
    </ligand>
</feature>
<keyword evidence="4" id="KW-0963">Cytoplasm</keyword>
<dbReference type="GO" id="GO:0071555">
    <property type="term" value="P:cell wall organization"/>
    <property type="evidence" value="ECO:0007669"/>
    <property type="project" value="UniProtKB-KW"/>
</dbReference>
<evidence type="ECO:0000256" key="5">
    <source>
        <dbReference type="PIRSR" id="PIRSR039102-1"/>
    </source>
</evidence>
<dbReference type="InterPro" id="IPR016185">
    <property type="entry name" value="PreATP-grasp_dom_sf"/>
</dbReference>
<dbReference type="SUPFAM" id="SSF56059">
    <property type="entry name" value="Glutathione synthetase ATP-binding domain-like"/>
    <property type="match status" value="1"/>
</dbReference>
<keyword evidence="4" id="KW-0573">Peptidoglycan synthesis</keyword>
<feature type="active site" evidence="5">
    <location>
        <position position="290"/>
    </location>
</feature>
<evidence type="ECO:0000256" key="1">
    <source>
        <dbReference type="ARBA" id="ARBA00010871"/>
    </source>
</evidence>
<sequence length="318" mass="35182">MKPRVAVLRGGVSDEYDVSLQTGATVLESLLRRGYSTSDVLITKDGTWHIDGYPTSLEKIVRRTDVIWNALHGAYGEDGKVQQLLETLHIPYTGSRPLASALCMYKDLAKDAVRKAGVRVPQGVLVRRGEHVDDVAHAIFQRMGPPYILKPRAGGSSLGLCVARTREELHAALRAVLMYAPEVIIEEYIKGRELVMGAIQTREGATHPLWPFEVNLPQGADVFSHEIKYASENRYAPLESRALGEDIAHVVRKVAETLSPAHYFRVDFILTDRGPYLLEVNTLPGLSAASAFPKMLAQSDISFDEFVDHVIDLALRGK</sequence>
<dbReference type="SUPFAM" id="SSF52440">
    <property type="entry name" value="PreATP-grasp domain"/>
    <property type="match status" value="1"/>
</dbReference>
<feature type="binding site" evidence="6">
    <location>
        <position position="267"/>
    </location>
    <ligand>
        <name>Mg(2+)</name>
        <dbReference type="ChEBI" id="CHEBI:18420"/>
        <label>1</label>
    </ligand>
</feature>
<dbReference type="Pfam" id="PF07478">
    <property type="entry name" value="Dala_Dala_lig_C"/>
    <property type="match status" value="1"/>
</dbReference>
<dbReference type="Gene3D" id="3.30.470.20">
    <property type="entry name" value="ATP-grasp fold, B domain"/>
    <property type="match status" value="1"/>
</dbReference>
<dbReference type="PIRSF" id="PIRSF039102">
    <property type="entry name" value="Ddl/VanB"/>
    <property type="match status" value="1"/>
</dbReference>
<name>A0A1G2SNF4_9BACT</name>
<keyword evidence="7" id="KW-0067">ATP-binding</keyword>
<dbReference type="STRING" id="1802730.A2591_00405"/>
<keyword evidence="2 4" id="KW-0436">Ligase</keyword>
<comment type="function">
    <text evidence="4">Cell wall formation.</text>
</comment>
<evidence type="ECO:0000313" key="9">
    <source>
        <dbReference type="EMBL" id="OHA86228.1"/>
    </source>
</evidence>
<keyword evidence="6" id="KW-0460">Magnesium</keyword>
<dbReference type="GO" id="GO:0005524">
    <property type="term" value="F:ATP binding"/>
    <property type="evidence" value="ECO:0007669"/>
    <property type="project" value="UniProtKB-UniRule"/>
</dbReference>
<evidence type="ECO:0000256" key="2">
    <source>
        <dbReference type="ARBA" id="ARBA00022598"/>
    </source>
</evidence>
<keyword evidence="6" id="KW-0479">Metal-binding</keyword>
<evidence type="ECO:0000256" key="6">
    <source>
        <dbReference type="PIRSR" id="PIRSR039102-3"/>
    </source>
</evidence>
<feature type="domain" description="ATP-grasp" evidence="8">
    <location>
        <begin position="110"/>
        <end position="312"/>
    </location>
</feature>
<dbReference type="InterPro" id="IPR011095">
    <property type="entry name" value="Dala_Dala_lig_C"/>
</dbReference>
<dbReference type="GO" id="GO:0008360">
    <property type="term" value="P:regulation of cell shape"/>
    <property type="evidence" value="ECO:0007669"/>
    <property type="project" value="UniProtKB-KW"/>
</dbReference>
<dbReference type="GO" id="GO:0009252">
    <property type="term" value="P:peptidoglycan biosynthetic process"/>
    <property type="evidence" value="ECO:0007669"/>
    <property type="project" value="UniProtKB-UniRule"/>
</dbReference>
<keyword evidence="3 4" id="KW-0961">Cell wall biogenesis/degradation</keyword>
<dbReference type="GO" id="GO:0005737">
    <property type="term" value="C:cytoplasm"/>
    <property type="evidence" value="ECO:0007669"/>
    <property type="project" value="UniProtKB-SubCell"/>
</dbReference>
<feature type="binding site" evidence="6">
    <location>
        <position position="281"/>
    </location>
    <ligand>
        <name>Mg(2+)</name>
        <dbReference type="ChEBI" id="CHEBI:18420"/>
        <label>2</label>
    </ligand>
</feature>
<evidence type="ECO:0000256" key="3">
    <source>
        <dbReference type="ARBA" id="ARBA00023316"/>
    </source>
</evidence>
<dbReference type="InterPro" id="IPR011761">
    <property type="entry name" value="ATP-grasp"/>
</dbReference>
<comment type="pathway">
    <text evidence="4">Cell wall biogenesis; peptidoglycan biosynthesis.</text>
</comment>
<evidence type="ECO:0000313" key="10">
    <source>
        <dbReference type="Proteomes" id="UP000178168"/>
    </source>
</evidence>
<dbReference type="PROSITE" id="PS50975">
    <property type="entry name" value="ATP_GRASP"/>
    <property type="match status" value="1"/>
</dbReference>
<dbReference type="AlphaFoldDB" id="A0A1G2SNF4"/>
<dbReference type="GO" id="GO:0046872">
    <property type="term" value="F:metal ion binding"/>
    <property type="evidence" value="ECO:0007669"/>
    <property type="project" value="UniProtKB-KW"/>
</dbReference>
<evidence type="ECO:0000259" key="8">
    <source>
        <dbReference type="PROSITE" id="PS50975"/>
    </source>
</evidence>
<dbReference type="Pfam" id="PF01820">
    <property type="entry name" value="Dala_Dala_lig_N"/>
    <property type="match status" value="1"/>
</dbReference>
<evidence type="ECO:0000256" key="4">
    <source>
        <dbReference type="HAMAP-Rule" id="MF_00047"/>
    </source>
</evidence>
<feature type="active site" evidence="5">
    <location>
        <position position="15"/>
    </location>
</feature>
<dbReference type="PANTHER" id="PTHR23132">
    <property type="entry name" value="D-ALANINE--D-ALANINE LIGASE"/>
    <property type="match status" value="1"/>
</dbReference>
<comment type="caution">
    <text evidence="9">The sequence shown here is derived from an EMBL/GenBank/DDBJ whole genome shotgun (WGS) entry which is preliminary data.</text>
</comment>
<comment type="catalytic activity">
    <reaction evidence="4">
        <text>2 D-alanine + ATP = D-alanyl-D-alanine + ADP + phosphate + H(+)</text>
        <dbReference type="Rhea" id="RHEA:11224"/>
        <dbReference type="ChEBI" id="CHEBI:15378"/>
        <dbReference type="ChEBI" id="CHEBI:30616"/>
        <dbReference type="ChEBI" id="CHEBI:43474"/>
        <dbReference type="ChEBI" id="CHEBI:57416"/>
        <dbReference type="ChEBI" id="CHEBI:57822"/>
        <dbReference type="ChEBI" id="CHEBI:456216"/>
        <dbReference type="EC" id="6.3.2.4"/>
    </reaction>
</comment>
<feature type="binding site" evidence="6">
    <location>
        <position position="279"/>
    </location>
    <ligand>
        <name>Mg(2+)</name>
        <dbReference type="ChEBI" id="CHEBI:18420"/>
        <label>2</label>
    </ligand>
</feature>
<gene>
    <name evidence="4" type="primary">ddl</name>
    <name evidence="9" type="ORF">A2591_00405</name>
</gene>
<evidence type="ECO:0000256" key="7">
    <source>
        <dbReference type="PROSITE-ProRule" id="PRU00409"/>
    </source>
</evidence>
<keyword evidence="7" id="KW-0547">Nucleotide-binding</keyword>